<feature type="domain" description="OTU" evidence="2">
    <location>
        <begin position="182"/>
        <end position="344"/>
    </location>
</feature>
<evidence type="ECO:0000259" key="2">
    <source>
        <dbReference type="PROSITE" id="PS50802"/>
    </source>
</evidence>
<protein>
    <submittedName>
        <fullName evidence="3">Putative OTU-like cysteine protease</fullName>
    </submittedName>
</protein>
<evidence type="ECO:0000313" key="4">
    <source>
        <dbReference type="Proteomes" id="UP000249497"/>
    </source>
</evidence>
<proteinExistence type="predicted"/>
<dbReference type="FunFam" id="3.90.70.80:FF:000020">
    <property type="entry name" value="OTU-like cysteine protease, putative"/>
    <property type="match status" value="1"/>
</dbReference>
<dbReference type="SUPFAM" id="SSF54001">
    <property type="entry name" value="Cysteine proteinases"/>
    <property type="match status" value="1"/>
</dbReference>
<dbReference type="EMBL" id="KZ824771">
    <property type="protein sequence ID" value="RAH87095.1"/>
    <property type="molecule type" value="Genomic_DNA"/>
</dbReference>
<dbReference type="GO" id="GO:0016579">
    <property type="term" value="P:protein deubiquitination"/>
    <property type="evidence" value="ECO:0007669"/>
    <property type="project" value="TreeGrafter"/>
</dbReference>
<dbReference type="Gene3D" id="3.90.70.80">
    <property type="match status" value="1"/>
</dbReference>
<dbReference type="GO" id="GO:0006508">
    <property type="term" value="P:proteolysis"/>
    <property type="evidence" value="ECO:0007669"/>
    <property type="project" value="UniProtKB-KW"/>
</dbReference>
<feature type="compositionally biased region" description="Low complexity" evidence="1">
    <location>
        <begin position="147"/>
        <end position="160"/>
    </location>
</feature>
<organism evidence="3 4">
    <name type="scientific">Aspergillus japonicus CBS 114.51</name>
    <dbReference type="NCBI Taxonomy" id="1448312"/>
    <lineage>
        <taxon>Eukaryota</taxon>
        <taxon>Fungi</taxon>
        <taxon>Dikarya</taxon>
        <taxon>Ascomycota</taxon>
        <taxon>Pezizomycotina</taxon>
        <taxon>Eurotiomycetes</taxon>
        <taxon>Eurotiomycetidae</taxon>
        <taxon>Eurotiales</taxon>
        <taxon>Aspergillaceae</taxon>
        <taxon>Aspergillus</taxon>
        <taxon>Aspergillus subgen. Circumdati</taxon>
    </lineage>
</organism>
<dbReference type="RefSeq" id="XP_025532989.1">
    <property type="nucleotide sequence ID" value="XM_025671029.1"/>
</dbReference>
<dbReference type="PROSITE" id="PS50802">
    <property type="entry name" value="OTU"/>
    <property type="match status" value="1"/>
</dbReference>
<dbReference type="Proteomes" id="UP000249497">
    <property type="component" value="Unassembled WGS sequence"/>
</dbReference>
<feature type="compositionally biased region" description="Basic residues" evidence="1">
    <location>
        <begin position="130"/>
        <end position="143"/>
    </location>
</feature>
<dbReference type="InterPro" id="IPR038765">
    <property type="entry name" value="Papain-like_cys_pep_sf"/>
</dbReference>
<name>A0A8T8XFY4_ASPJA</name>
<feature type="compositionally biased region" description="Basic and acidic residues" evidence="1">
    <location>
        <begin position="33"/>
        <end position="47"/>
    </location>
</feature>
<dbReference type="PANTHER" id="PTHR12419">
    <property type="entry name" value="OTU DOMAIN CONTAINING PROTEIN"/>
    <property type="match status" value="1"/>
</dbReference>
<dbReference type="GO" id="GO:0004843">
    <property type="term" value="F:cysteine-type deubiquitinase activity"/>
    <property type="evidence" value="ECO:0007669"/>
    <property type="project" value="TreeGrafter"/>
</dbReference>
<dbReference type="CDD" id="cd22762">
    <property type="entry name" value="OTU_fungi_OTU2-like"/>
    <property type="match status" value="1"/>
</dbReference>
<dbReference type="InterPro" id="IPR050704">
    <property type="entry name" value="Peptidase_C85-like"/>
</dbReference>
<feature type="region of interest" description="Disordered" evidence="1">
    <location>
        <begin position="1"/>
        <end position="169"/>
    </location>
</feature>
<gene>
    <name evidence="3" type="ORF">BO86DRAFT_385089</name>
</gene>
<dbReference type="InterPro" id="IPR003323">
    <property type="entry name" value="OTU_dom"/>
</dbReference>
<keyword evidence="4" id="KW-1185">Reference proteome</keyword>
<feature type="compositionally biased region" description="Basic and acidic residues" evidence="1">
    <location>
        <begin position="1"/>
        <end position="16"/>
    </location>
</feature>
<reference evidence="3 4" key="1">
    <citation type="submission" date="2018-02" db="EMBL/GenBank/DDBJ databases">
        <title>The genomes of Aspergillus section Nigri reveals drivers in fungal speciation.</title>
        <authorList>
            <consortium name="DOE Joint Genome Institute"/>
            <person name="Vesth T.C."/>
            <person name="Nybo J."/>
            <person name="Theobald S."/>
            <person name="Brandl J."/>
            <person name="Frisvad J.C."/>
            <person name="Nielsen K.F."/>
            <person name="Lyhne E.K."/>
            <person name="Kogle M.E."/>
            <person name="Kuo A."/>
            <person name="Riley R."/>
            <person name="Clum A."/>
            <person name="Nolan M."/>
            <person name="Lipzen A."/>
            <person name="Salamov A."/>
            <person name="Henrissat B."/>
            <person name="Wiebenga A."/>
            <person name="De vries R.P."/>
            <person name="Grigoriev I.V."/>
            <person name="Mortensen U.H."/>
            <person name="Andersen M.R."/>
            <person name="Baker S.E."/>
        </authorList>
    </citation>
    <scope>NUCLEOTIDE SEQUENCE [LARGE SCALE GENOMIC DNA]</scope>
    <source>
        <strain evidence="3 4">CBS 114.51</strain>
    </source>
</reference>
<dbReference type="AlphaFoldDB" id="A0A8T8XFY4"/>
<dbReference type="OrthoDB" id="415023at2759"/>
<keyword evidence="3" id="KW-0378">Hydrolase</keyword>
<keyword evidence="3" id="KW-0645">Protease</keyword>
<dbReference type="InterPro" id="IPR049771">
    <property type="entry name" value="OTU2-like_OTU"/>
</dbReference>
<dbReference type="Pfam" id="PF02338">
    <property type="entry name" value="OTU"/>
    <property type="match status" value="1"/>
</dbReference>
<dbReference type="PANTHER" id="PTHR12419:SF10">
    <property type="entry name" value="DEUBIQUITINASE OTUD6B"/>
    <property type="match status" value="1"/>
</dbReference>
<accession>A0A8T8XFY4</accession>
<evidence type="ECO:0000313" key="3">
    <source>
        <dbReference type="EMBL" id="RAH87095.1"/>
    </source>
</evidence>
<feature type="compositionally biased region" description="Basic residues" evidence="1">
    <location>
        <begin position="20"/>
        <end position="32"/>
    </location>
</feature>
<feature type="compositionally biased region" description="Low complexity" evidence="1">
    <location>
        <begin position="88"/>
        <end position="124"/>
    </location>
</feature>
<feature type="compositionally biased region" description="Basic and acidic residues" evidence="1">
    <location>
        <begin position="67"/>
        <end position="87"/>
    </location>
</feature>
<sequence>MEELQAQHRKEQKDLQAKITQKKKSATKKTRKGINDECDRLQRELTERQQAQLAELSGEPVDGLEDLSLHDSKSNDGDDDVTSKDEGNNSTDDPSTSTTTTTTTTTTSTPPISNSNSTTTTDTPQPSGARPKKPNRQKARLARRAAEQAAQSAIAAEEAANQTDHRGNEKEVMDAVFKRLQLKEIEINPDGHCLYSAIASQLDEMGVGLNPDPKRMVLQAPTQSRVDTVTFPKHDGYRAVRAVAADFIAEHKDDFEAFMEEPLDQYTRKIKLTAEWGGQLELQALARAYGVEINVIQGDGRIEKIEPGDVDGLDDEERSKRVIWLAYYRHTYGLGEHYNALSKQS</sequence>
<evidence type="ECO:0000256" key="1">
    <source>
        <dbReference type="SAM" id="MobiDB-lite"/>
    </source>
</evidence>
<dbReference type="GeneID" id="37174721"/>